<dbReference type="Proteomes" id="UP000304953">
    <property type="component" value="Unassembled WGS sequence"/>
</dbReference>
<name>A0AC61RRD9_9FIRM</name>
<proteinExistence type="predicted"/>
<dbReference type="EMBL" id="SRYA01000057">
    <property type="protein sequence ID" value="TGY91467.1"/>
    <property type="molecule type" value="Genomic_DNA"/>
</dbReference>
<gene>
    <name evidence="1" type="ORF">E5329_21085</name>
</gene>
<evidence type="ECO:0000313" key="1">
    <source>
        <dbReference type="EMBL" id="TGY91467.1"/>
    </source>
</evidence>
<protein>
    <submittedName>
        <fullName evidence="1">Helix-turn-helix domain-containing protein</fullName>
    </submittedName>
</protein>
<accession>A0AC61RRD9</accession>
<feature type="non-terminal residue" evidence="1">
    <location>
        <position position="718"/>
    </location>
</feature>
<sequence length="718" mass="83712">MIVMRSEELEEETGRCSLRPILPGSVAGFKGGENRIMNENQKISFQIYGGKEKNSNWTENLEICYVLQGKGTLAIAGKGKWKIQENDIFVLNMYETYQMLLELEGIVLSLSVPESFALNLYPEMGDRRIECFSFLLGQEYQKHYERIREYMADIFAVYCKNAPQEQLRMRGLASGLLSELLISFGQQKPENRGESGREQVLLLTGYVREHYQEDISLRKFAEENYLSASHLSHLMRKEVGVSFTEYLKMVRLQYAMRLLDQGKSVTEISVSTGFVNTNAFIKAFRDTYGVTPGKYKKERQKKIEESIIPAEIDMDMPDVGSHLFDKLFTYLSKDTGEKRTETNYHESELRQFRADVRKAGNTMSGNWKFSINGGYAKGLLTECVQKAVHKVQEEIGFRYIRCKGIFDDELQICSRDMNGNLIFNYVFLDYILDFICSNHACPWIELSYMPSALCRKKQKKKEELWLIAMPDEPQEWLEVVRQLLLHIRERYGEKEVSRWLITPFADVFLVNMHMENQDGYFELYGETYQLIRNIMPRMKIAARGTFETEGEGLGNYMVGNHLLPDYWTMVKYNSVFPQEEESELELIEYMEAYSMVTSRDTDYLKHQIQLQKRQLEEHGAGKTPLLLAEWNSTIWQRDLCNDTAYKSCYLLKNILENCNDISGFSYWQISDWSYEYAPSSHRYHGGFGLFTLFLTVIWTTNRCNPSIYTGYSDLNFRN</sequence>
<reference evidence="1" key="1">
    <citation type="submission" date="2019-04" db="EMBL/GenBank/DDBJ databases">
        <title>Microbes associate with the intestines of laboratory mice.</title>
        <authorList>
            <person name="Navarre W."/>
            <person name="Wong E."/>
            <person name="Huang K."/>
            <person name="Tropini C."/>
            <person name="Ng K."/>
            <person name="Yu B."/>
        </authorList>
    </citation>
    <scope>NUCLEOTIDE SEQUENCE</scope>
    <source>
        <strain evidence="1">NM01_1-7b</strain>
    </source>
</reference>
<organism evidence="1 2">
    <name type="scientific">Petralouisia muris</name>
    <dbReference type="NCBI Taxonomy" id="3032872"/>
    <lineage>
        <taxon>Bacteria</taxon>
        <taxon>Bacillati</taxon>
        <taxon>Bacillota</taxon>
        <taxon>Clostridia</taxon>
        <taxon>Lachnospirales</taxon>
        <taxon>Lachnospiraceae</taxon>
        <taxon>Petralouisia</taxon>
    </lineage>
</organism>
<keyword evidence="2" id="KW-1185">Reference proteome</keyword>
<comment type="caution">
    <text evidence="1">The sequence shown here is derived from an EMBL/GenBank/DDBJ whole genome shotgun (WGS) entry which is preliminary data.</text>
</comment>
<evidence type="ECO:0000313" key="2">
    <source>
        <dbReference type="Proteomes" id="UP000304953"/>
    </source>
</evidence>